<name>A0A086MY72_9ACTN</name>
<keyword evidence="1" id="KW-1133">Transmembrane helix</keyword>
<evidence type="ECO:0000313" key="2">
    <source>
        <dbReference type="EMBL" id="KFG73840.1"/>
    </source>
</evidence>
<gene>
    <name evidence="2" type="ORF">FM21_23960</name>
</gene>
<keyword evidence="1" id="KW-0472">Membrane</keyword>
<keyword evidence="3" id="KW-1185">Reference proteome</keyword>
<dbReference type="STRING" id="1915400.FM21_23960"/>
<accession>A0A086MY72</accession>
<evidence type="ECO:0000313" key="3">
    <source>
        <dbReference type="Proteomes" id="UP000029095"/>
    </source>
</evidence>
<dbReference type="RefSeq" id="WP_043380212.1">
    <property type="nucleotide sequence ID" value="NZ_KN039947.1"/>
</dbReference>
<dbReference type="HOGENOM" id="CLU_164814_0_0_11"/>
<protein>
    <recommendedName>
        <fullName evidence="4">Integral membrane protein</fullName>
    </recommendedName>
</protein>
<organism evidence="2 3">
    <name type="scientific">Streptomyces mutabilis</name>
    <dbReference type="NCBI Taxonomy" id="67332"/>
    <lineage>
        <taxon>Bacteria</taxon>
        <taxon>Bacillati</taxon>
        <taxon>Actinomycetota</taxon>
        <taxon>Actinomycetes</taxon>
        <taxon>Kitasatosporales</taxon>
        <taxon>Streptomycetaceae</taxon>
        <taxon>Streptomyces</taxon>
    </lineage>
</organism>
<feature type="transmembrane region" description="Helical" evidence="1">
    <location>
        <begin position="52"/>
        <end position="76"/>
    </location>
</feature>
<keyword evidence="1" id="KW-0812">Transmembrane</keyword>
<proteinExistence type="predicted"/>
<dbReference type="AlphaFoldDB" id="A0A086MY72"/>
<dbReference type="EMBL" id="JNFQ01000002">
    <property type="protein sequence ID" value="KFG73840.1"/>
    <property type="molecule type" value="Genomic_DNA"/>
</dbReference>
<comment type="caution">
    <text evidence="2">The sequence shown here is derived from an EMBL/GenBank/DDBJ whole genome shotgun (WGS) entry which is preliminary data.</text>
</comment>
<dbReference type="Proteomes" id="UP000029095">
    <property type="component" value="Unassembled WGS sequence"/>
</dbReference>
<sequence>MLLEALSATILGLALAWAAAHRLSHRLPDRVLVLPTGIAGALSGAFVTHTALGAGGLLLVLLGSAALSAASLSLLLRPAAGLRRRSATA</sequence>
<evidence type="ECO:0000256" key="1">
    <source>
        <dbReference type="SAM" id="Phobius"/>
    </source>
</evidence>
<reference evidence="2 3" key="1">
    <citation type="submission" date="2014-05" db="EMBL/GenBank/DDBJ databases">
        <title>Complete genome sequence of the Streptomyces mutabilis TRM45540.</title>
        <authorList>
            <person name="Luo X."/>
            <person name="Zhang L."/>
        </authorList>
    </citation>
    <scope>NUCLEOTIDE SEQUENCE [LARGE SCALE GENOMIC DNA]</scope>
    <source>
        <strain evidence="2 3">TRM45540</strain>
    </source>
</reference>
<evidence type="ECO:0008006" key="4">
    <source>
        <dbReference type="Google" id="ProtNLM"/>
    </source>
</evidence>